<organism evidence="2">
    <name type="scientific">Sorangium cellulosum</name>
    <name type="common">Polyangium cellulosum</name>
    <dbReference type="NCBI Taxonomy" id="56"/>
    <lineage>
        <taxon>Bacteria</taxon>
        <taxon>Pseudomonadati</taxon>
        <taxon>Myxococcota</taxon>
        <taxon>Polyangia</taxon>
        <taxon>Polyangiales</taxon>
        <taxon>Polyangiaceae</taxon>
        <taxon>Sorangium</taxon>
    </lineage>
</organism>
<protein>
    <submittedName>
        <fullName evidence="2">JerF</fullName>
    </submittedName>
</protein>
<accession>A1YBT9</accession>
<dbReference type="GO" id="GO:0008168">
    <property type="term" value="F:methyltransferase activity"/>
    <property type="evidence" value="ECO:0007669"/>
    <property type="project" value="InterPro"/>
</dbReference>
<reference evidence="2" key="1">
    <citation type="journal article" date="2006" name="Chem. Biol.">
        <title>Analysis of the ambruticin and jerangolid gene clusters of Sorangium cellulosum reveals unusual mechanisms of polyketide biosynthesis.</title>
        <authorList>
            <person name="Julien B."/>
            <person name="Tian Z.Q."/>
            <person name="Reid R."/>
            <person name="Reeves C.D."/>
        </authorList>
    </citation>
    <scope>NUCLEOTIDE SEQUENCE</scope>
    <source>
        <strain evidence="2">So ce307</strain>
    </source>
</reference>
<dbReference type="AlphaFoldDB" id="A1YBT9"/>
<dbReference type="CDD" id="cd02440">
    <property type="entry name" value="AdoMet_MTases"/>
    <property type="match status" value="1"/>
</dbReference>
<proteinExistence type="predicted"/>
<dbReference type="SUPFAM" id="SSF53335">
    <property type="entry name" value="S-adenosyl-L-methionine-dependent methyltransferases"/>
    <property type="match status" value="1"/>
</dbReference>
<gene>
    <name evidence="2" type="primary">jerF</name>
</gene>
<dbReference type="EMBL" id="DQ897668">
    <property type="protein sequence ID" value="ABK32292.1"/>
    <property type="molecule type" value="Genomic_DNA"/>
</dbReference>
<dbReference type="Pfam" id="PF08242">
    <property type="entry name" value="Methyltransf_12"/>
    <property type="match status" value="1"/>
</dbReference>
<feature type="domain" description="Methyltransferase type 12" evidence="1">
    <location>
        <begin position="55"/>
        <end position="153"/>
    </location>
</feature>
<evidence type="ECO:0000259" key="1">
    <source>
        <dbReference type="Pfam" id="PF08242"/>
    </source>
</evidence>
<name>A1YBT9_SORCE</name>
<dbReference type="InterPro" id="IPR029063">
    <property type="entry name" value="SAM-dependent_MTases_sf"/>
</dbReference>
<evidence type="ECO:0000313" key="2">
    <source>
        <dbReference type="EMBL" id="ABK32292.1"/>
    </source>
</evidence>
<dbReference type="InterPro" id="IPR016584">
    <property type="entry name" value="MeTrfase_VrtF"/>
</dbReference>
<sequence>MRTSDAVWAGAAGYTRARLQVYDFFIYGFNSPVAWKCPGEELLENYNRHVSGNHLDVGVGTGYLLDRCRFPTAKPRVFLMDLNPDALQVTAQRLHRFQPQTLRRNVLDPIRFDGEPFDSIGMNYLMHCVPGSIPEKAVMFDHLSALLKPGGVIFGSTVLSEGVDKGIVARAIMDRFNKKGIFSNTRDAASDLTRALEERFDDVSVRVVGCVGLFSARKRTCAGTESPA</sequence>
<dbReference type="InterPro" id="IPR013217">
    <property type="entry name" value="Methyltransf_12"/>
</dbReference>
<dbReference type="Gene3D" id="3.40.50.150">
    <property type="entry name" value="Vaccinia Virus protein VP39"/>
    <property type="match status" value="1"/>
</dbReference>
<dbReference type="PIRSF" id="PIRSF011491">
    <property type="entry name" value="Mtase_YbcY_prd"/>
    <property type="match status" value="1"/>
</dbReference>